<accession>A0A1J4VAN6</accession>
<name>A0A1J4VAN6_9BACT</name>
<reference evidence="2 3" key="1">
    <citation type="journal article" date="2016" name="Environ. Microbiol.">
        <title>Genomic resolution of a cold subsurface aquifer community provides metabolic insights for novel microbes adapted to high CO concentrations.</title>
        <authorList>
            <person name="Probst A.J."/>
            <person name="Castelle C.J."/>
            <person name="Singh A."/>
            <person name="Brown C.T."/>
            <person name="Anantharaman K."/>
            <person name="Sharon I."/>
            <person name="Hug L.A."/>
            <person name="Burstein D."/>
            <person name="Emerson J.B."/>
            <person name="Thomas B.C."/>
            <person name="Banfield J.F."/>
        </authorList>
    </citation>
    <scope>NUCLEOTIDE SEQUENCE [LARGE SCALE GENOMIC DNA]</scope>
    <source>
        <strain evidence="2">CG1_02_47_685</strain>
    </source>
</reference>
<evidence type="ECO:0000313" key="3">
    <source>
        <dbReference type="Proteomes" id="UP000183206"/>
    </source>
</evidence>
<dbReference type="Proteomes" id="UP000183206">
    <property type="component" value="Unassembled WGS sequence"/>
</dbReference>
<feature type="transmembrane region" description="Helical" evidence="1">
    <location>
        <begin position="95"/>
        <end position="114"/>
    </location>
</feature>
<dbReference type="EMBL" id="MNVO01000019">
    <property type="protein sequence ID" value="OIO33107.1"/>
    <property type="molecule type" value="Genomic_DNA"/>
</dbReference>
<evidence type="ECO:0000313" key="2">
    <source>
        <dbReference type="EMBL" id="OIO33107.1"/>
    </source>
</evidence>
<dbReference type="STRING" id="1805282.AUJ44_01095"/>
<dbReference type="AlphaFoldDB" id="A0A1J4VAN6"/>
<sequence>MFMVSPRKKNRFYKKKWIVFFDRTLVVCGIFLLGVFRPDYVVIVSYFFTIPYLVLTRRTNLLNHLMIASAMAAAWMIIANSQYEYDATFLRFHNLSLYPLFAWAIGLFGVYLLYFHFEHLLRWRGYLHKVSLLTLLYVPLLIGVETLTYHVFHIMNTYTTSYPGLPLCDCIHAPIAMQIAYLAMGPLFFTVCLLFGLEHPFMGAKKRLSR</sequence>
<gene>
    <name evidence="2" type="ORF">AUJ44_01095</name>
</gene>
<keyword evidence="1" id="KW-0472">Membrane</keyword>
<feature type="transmembrane region" description="Helical" evidence="1">
    <location>
        <begin position="135"/>
        <end position="155"/>
    </location>
</feature>
<feature type="transmembrane region" description="Helical" evidence="1">
    <location>
        <begin position="175"/>
        <end position="197"/>
    </location>
</feature>
<feature type="transmembrane region" description="Helical" evidence="1">
    <location>
        <begin position="62"/>
        <end position="83"/>
    </location>
</feature>
<proteinExistence type="predicted"/>
<evidence type="ECO:0000256" key="1">
    <source>
        <dbReference type="SAM" id="Phobius"/>
    </source>
</evidence>
<organism evidence="2 3">
    <name type="scientific">Candidatus Nomurabacteria bacterium CG1_02_47_685</name>
    <dbReference type="NCBI Taxonomy" id="1805282"/>
    <lineage>
        <taxon>Bacteria</taxon>
        <taxon>Candidatus Nomuraibacteriota</taxon>
    </lineage>
</organism>
<keyword evidence="1" id="KW-1133">Transmembrane helix</keyword>
<comment type="caution">
    <text evidence="2">The sequence shown here is derived from an EMBL/GenBank/DDBJ whole genome shotgun (WGS) entry which is preliminary data.</text>
</comment>
<feature type="transmembrane region" description="Helical" evidence="1">
    <location>
        <begin position="40"/>
        <end position="55"/>
    </location>
</feature>
<protein>
    <submittedName>
        <fullName evidence="2">Uncharacterized protein</fullName>
    </submittedName>
</protein>
<keyword evidence="1" id="KW-0812">Transmembrane</keyword>
<feature type="transmembrane region" description="Helical" evidence="1">
    <location>
        <begin position="17"/>
        <end position="34"/>
    </location>
</feature>